<reference evidence="6" key="1">
    <citation type="submission" date="2017-02" db="EMBL/GenBank/DDBJ databases">
        <title>Delineation of Paenibacillus larvae strains originating from foulbrood outbreaks.</title>
        <authorList>
            <person name="Beims H."/>
            <person name="Bunk B."/>
            <person name="Sproeer C."/>
            <person name="Mohr K.I."/>
            <person name="Pradella S."/>
            <person name="Guenther G."/>
            <person name="Rohde M."/>
            <person name="von der Ohe W."/>
            <person name="Steinert M."/>
        </authorList>
    </citation>
    <scope>NUCLEOTIDE SEQUENCE [LARGE SCALE GENOMIC DNA]</scope>
    <source>
        <strain evidence="6">Eric_III</strain>
    </source>
</reference>
<name>A0A2L1TWY6_9BACL</name>
<dbReference type="GO" id="GO:0004553">
    <property type="term" value="F:hydrolase activity, hydrolyzing O-glycosyl compounds"/>
    <property type="evidence" value="ECO:0007669"/>
    <property type="project" value="InterPro"/>
</dbReference>
<dbReference type="GO" id="GO:0009254">
    <property type="term" value="P:peptidoglycan turnover"/>
    <property type="evidence" value="ECO:0007669"/>
    <property type="project" value="InterPro"/>
</dbReference>
<dbReference type="InterPro" id="IPR051933">
    <property type="entry name" value="Resuscitation_pf_RpfB"/>
</dbReference>
<dbReference type="InterPro" id="IPR018392">
    <property type="entry name" value="LysM"/>
</dbReference>
<evidence type="ECO:0000313" key="6">
    <source>
        <dbReference type="Proteomes" id="UP000239833"/>
    </source>
</evidence>
<evidence type="ECO:0000259" key="4">
    <source>
        <dbReference type="PROSITE" id="PS51782"/>
    </source>
</evidence>
<dbReference type="SUPFAM" id="SSF50685">
    <property type="entry name" value="Barwin-like endoglucanases"/>
    <property type="match status" value="1"/>
</dbReference>
<dbReference type="PANTHER" id="PTHR39160">
    <property type="entry name" value="CELL WALL-BINDING PROTEIN YOCH"/>
    <property type="match status" value="1"/>
</dbReference>
<dbReference type="CDD" id="cd14667">
    <property type="entry name" value="3D_containing_proteins"/>
    <property type="match status" value="1"/>
</dbReference>
<feature type="domain" description="LysM" evidence="4">
    <location>
        <begin position="71"/>
        <end position="115"/>
    </location>
</feature>
<dbReference type="Proteomes" id="UP000239833">
    <property type="component" value="Chromosome"/>
</dbReference>
<dbReference type="EMBL" id="CP019655">
    <property type="protein sequence ID" value="AVF25195.1"/>
    <property type="molecule type" value="Genomic_DNA"/>
</dbReference>
<dbReference type="InterPro" id="IPR010611">
    <property type="entry name" value="3D_dom"/>
</dbReference>
<dbReference type="InterPro" id="IPR036779">
    <property type="entry name" value="LysM_dom_sf"/>
</dbReference>
<evidence type="ECO:0000256" key="1">
    <source>
        <dbReference type="ARBA" id="ARBA00022729"/>
    </source>
</evidence>
<feature type="compositionally biased region" description="Low complexity" evidence="2">
    <location>
        <begin position="136"/>
        <end position="159"/>
    </location>
</feature>
<evidence type="ECO:0000313" key="5">
    <source>
        <dbReference type="EMBL" id="AVF25195.1"/>
    </source>
</evidence>
<dbReference type="InterPro" id="IPR059180">
    <property type="entry name" value="3D_YorM"/>
</dbReference>
<protein>
    <submittedName>
        <fullName evidence="5">3D domain protein</fullName>
    </submittedName>
</protein>
<dbReference type="PROSITE" id="PS51782">
    <property type="entry name" value="LYSM"/>
    <property type="match status" value="1"/>
</dbReference>
<dbReference type="RefSeq" id="WP_077996919.1">
    <property type="nucleotide sequence ID" value="NZ_CP019655.1"/>
</dbReference>
<keyword evidence="1 3" id="KW-0732">Signal</keyword>
<dbReference type="PANTHER" id="PTHR39160:SF4">
    <property type="entry name" value="RESUSCITATION-PROMOTING FACTOR RPFB"/>
    <property type="match status" value="1"/>
</dbReference>
<feature type="compositionally biased region" description="Polar residues" evidence="2">
    <location>
        <begin position="169"/>
        <end position="185"/>
    </location>
</feature>
<dbReference type="Gene3D" id="2.40.40.10">
    <property type="entry name" value="RlpA-like domain"/>
    <property type="match status" value="1"/>
</dbReference>
<dbReference type="Gene3D" id="3.10.350.10">
    <property type="entry name" value="LysM domain"/>
    <property type="match status" value="1"/>
</dbReference>
<accession>A0A2L1TWY6</accession>
<evidence type="ECO:0000256" key="2">
    <source>
        <dbReference type="SAM" id="MobiDB-lite"/>
    </source>
</evidence>
<dbReference type="Pfam" id="PF06725">
    <property type="entry name" value="3D"/>
    <property type="match status" value="1"/>
</dbReference>
<feature type="region of interest" description="Disordered" evidence="2">
    <location>
        <begin position="119"/>
        <end position="185"/>
    </location>
</feature>
<organism evidence="5 6">
    <name type="scientific">Paenibacillus larvae subsp. larvae</name>
    <dbReference type="NCBI Taxonomy" id="147375"/>
    <lineage>
        <taxon>Bacteria</taxon>
        <taxon>Bacillati</taxon>
        <taxon>Bacillota</taxon>
        <taxon>Bacilli</taxon>
        <taxon>Bacillales</taxon>
        <taxon>Paenibacillaceae</taxon>
        <taxon>Paenibacillus</taxon>
    </lineage>
</organism>
<sequence precursor="true">MKHVKTCIASATALLTLVGFTAPTSAQMTEGAKVTQITQSYQDVLGSYAINPGKEFQELIKGQASTMAEHDTVVLEEDDTLWNVSNRLGVDALELMAINIDADPLKLPKGMELKVPKKVEMASQETAEPATDSKPEQPSQQNQQAPQQTTKPAKPAAKTEAVKPEAKTPNNKETAASGNSLTTASGKTVNYSKMVNMKATAYSGDPSENGPWGGVDSFGNKLTLGTIAVDPKVIPLGSTVYITGYSFPGLPAKGMIAKAVDTGSAIKGNKIDIYIPGSKKHVNNFGVQQIQLYVLK</sequence>
<feature type="signal peptide" evidence="3">
    <location>
        <begin position="1"/>
        <end position="26"/>
    </location>
</feature>
<dbReference type="STRING" id="147375.BXP28_13515"/>
<dbReference type="GO" id="GO:0019867">
    <property type="term" value="C:outer membrane"/>
    <property type="evidence" value="ECO:0007669"/>
    <property type="project" value="InterPro"/>
</dbReference>
<gene>
    <name evidence="5" type="ORF">ERICIII_00990</name>
</gene>
<evidence type="ECO:0000256" key="3">
    <source>
        <dbReference type="SAM" id="SignalP"/>
    </source>
</evidence>
<dbReference type="GeneID" id="64217804"/>
<dbReference type="SMART" id="SM00257">
    <property type="entry name" value="LysM"/>
    <property type="match status" value="1"/>
</dbReference>
<dbReference type="InterPro" id="IPR036908">
    <property type="entry name" value="RlpA-like_sf"/>
</dbReference>
<dbReference type="AlphaFoldDB" id="A0A2L1TWY6"/>
<proteinExistence type="predicted"/>
<feature type="chain" id="PRO_5038859318" evidence="3">
    <location>
        <begin position="27"/>
        <end position="296"/>
    </location>
</feature>